<dbReference type="InterPro" id="IPR042197">
    <property type="entry name" value="Apaf_helical"/>
</dbReference>
<dbReference type="AlphaFoldDB" id="D7TGX2"/>
<reference evidence="2" key="1">
    <citation type="journal article" date="2007" name="Nature">
        <title>The grapevine genome sequence suggests ancestral hexaploidization in major angiosperm phyla.</title>
        <authorList>
            <consortium name="The French-Italian Public Consortium for Grapevine Genome Characterization."/>
            <person name="Jaillon O."/>
            <person name="Aury J.-M."/>
            <person name="Noel B."/>
            <person name="Policriti A."/>
            <person name="Clepet C."/>
            <person name="Casagrande A."/>
            <person name="Choisne N."/>
            <person name="Aubourg S."/>
            <person name="Vitulo N."/>
            <person name="Jubin C."/>
            <person name="Vezzi A."/>
            <person name="Legeai F."/>
            <person name="Hugueney P."/>
            <person name="Dasilva C."/>
            <person name="Horner D."/>
            <person name="Mica E."/>
            <person name="Jublot D."/>
            <person name="Poulain J."/>
            <person name="Bruyere C."/>
            <person name="Billault A."/>
            <person name="Segurens B."/>
            <person name="Gouyvenoux M."/>
            <person name="Ugarte E."/>
            <person name="Cattonaro F."/>
            <person name="Anthouard V."/>
            <person name="Vico V."/>
            <person name="Del Fabbro C."/>
            <person name="Alaux M."/>
            <person name="Di Gaspero G."/>
            <person name="Dumas V."/>
            <person name="Felice N."/>
            <person name="Paillard S."/>
            <person name="Juman I."/>
            <person name="Moroldo M."/>
            <person name="Scalabrin S."/>
            <person name="Canaguier A."/>
            <person name="Le Clainche I."/>
            <person name="Malacrida G."/>
            <person name="Durand E."/>
            <person name="Pesole G."/>
            <person name="Laucou V."/>
            <person name="Chatelet P."/>
            <person name="Merdinoglu D."/>
            <person name="Delledonne M."/>
            <person name="Pezzotti M."/>
            <person name="Lecharny A."/>
            <person name="Scarpelli C."/>
            <person name="Artiguenave F."/>
            <person name="Pe M.E."/>
            <person name="Valle G."/>
            <person name="Morgante M."/>
            <person name="Caboche M."/>
            <person name="Adam-Blondon A.-F."/>
            <person name="Weissenbach J."/>
            <person name="Quetier F."/>
            <person name="Wincker P."/>
        </authorList>
    </citation>
    <scope>NUCLEOTIDE SEQUENCE [LARGE SCALE GENOMIC DNA]</scope>
    <source>
        <strain evidence="2">cv. Pinot noir / PN40024</strain>
    </source>
</reference>
<organism evidence="1 2">
    <name type="scientific">Vitis vinifera</name>
    <name type="common">Grape</name>
    <dbReference type="NCBI Taxonomy" id="29760"/>
    <lineage>
        <taxon>Eukaryota</taxon>
        <taxon>Viridiplantae</taxon>
        <taxon>Streptophyta</taxon>
        <taxon>Embryophyta</taxon>
        <taxon>Tracheophyta</taxon>
        <taxon>Spermatophyta</taxon>
        <taxon>Magnoliopsida</taxon>
        <taxon>eudicotyledons</taxon>
        <taxon>Gunneridae</taxon>
        <taxon>Pentapetalae</taxon>
        <taxon>rosids</taxon>
        <taxon>Vitales</taxon>
        <taxon>Vitaceae</taxon>
        <taxon>Viteae</taxon>
        <taxon>Vitis</taxon>
    </lineage>
</organism>
<dbReference type="InterPro" id="IPR027417">
    <property type="entry name" value="P-loop_NTPase"/>
</dbReference>
<dbReference type="PaxDb" id="29760-VIT_12s0035g00540.t01"/>
<evidence type="ECO:0008006" key="3">
    <source>
        <dbReference type="Google" id="ProtNLM"/>
    </source>
</evidence>
<dbReference type="HOGENOM" id="CLU_2214796_0_0_1"/>
<accession>D7TGX2</accession>
<dbReference type="EMBL" id="FN595990">
    <property type="protein sequence ID" value="CBI29744.3"/>
    <property type="molecule type" value="Genomic_DNA"/>
</dbReference>
<dbReference type="InParanoid" id="D7TGX2"/>
<evidence type="ECO:0000313" key="2">
    <source>
        <dbReference type="Proteomes" id="UP000009183"/>
    </source>
</evidence>
<sequence>MVMQFRLILLENHPQKITGPFLQNLHLKIVDKCHDLCLAIKALGSLLYSKVQKREWDEILRSEIWGSANNSSVVKIELPTFSFASKAVHDLLIVRSFPRTINSTKTM</sequence>
<dbReference type="Gene3D" id="1.10.8.430">
    <property type="entry name" value="Helical domain of apoptotic protease-activating factors"/>
    <property type="match status" value="1"/>
</dbReference>
<keyword evidence="2" id="KW-1185">Reference proteome</keyword>
<dbReference type="SUPFAM" id="SSF52540">
    <property type="entry name" value="P-loop containing nucleoside triphosphate hydrolases"/>
    <property type="match status" value="1"/>
</dbReference>
<gene>
    <name evidence="1" type="ordered locus">VIT_12s0035g00540</name>
</gene>
<name>D7TGX2_VITVI</name>
<dbReference type="Proteomes" id="UP000009183">
    <property type="component" value="Chromosome 12"/>
</dbReference>
<proteinExistence type="predicted"/>
<evidence type="ECO:0000313" key="1">
    <source>
        <dbReference type="EMBL" id="CBI29744.3"/>
    </source>
</evidence>
<protein>
    <recommendedName>
        <fullName evidence="3">NB-ARC domain-containing protein</fullName>
    </recommendedName>
</protein>